<name>A0AAN4HKG4_BACTU</name>
<feature type="transmembrane region" description="Helical" evidence="1">
    <location>
        <begin position="12"/>
        <end position="38"/>
    </location>
</feature>
<dbReference type="RefSeq" id="WP_001216048.1">
    <property type="nucleotide sequence ID" value="NZ_ARXZ02000004.1"/>
</dbReference>
<keyword evidence="1" id="KW-1133">Transmembrane helix</keyword>
<comment type="caution">
    <text evidence="2">The sequence shown here is derived from an EMBL/GenBank/DDBJ whole genome shotgun (WGS) entry which is preliminary data.</text>
</comment>
<dbReference type="AlphaFoldDB" id="A0AAN4HKG4"/>
<gene>
    <name evidence="2" type="ORF">BTCBT_002958</name>
</gene>
<protein>
    <submittedName>
        <fullName evidence="2">Uncharacterized protein</fullName>
    </submittedName>
</protein>
<dbReference type="EMBL" id="ARXZ02000004">
    <property type="protein sequence ID" value="ERI01370.1"/>
    <property type="molecule type" value="Genomic_DNA"/>
</dbReference>
<organism evidence="2 3">
    <name type="scientific">Bacillus thuringiensis T01-328</name>
    <dbReference type="NCBI Taxonomy" id="1324966"/>
    <lineage>
        <taxon>Bacteria</taxon>
        <taxon>Bacillati</taxon>
        <taxon>Bacillota</taxon>
        <taxon>Bacilli</taxon>
        <taxon>Bacillales</taxon>
        <taxon>Bacillaceae</taxon>
        <taxon>Bacillus</taxon>
        <taxon>Bacillus cereus group</taxon>
    </lineage>
</organism>
<evidence type="ECO:0000256" key="1">
    <source>
        <dbReference type="SAM" id="Phobius"/>
    </source>
</evidence>
<proteinExistence type="predicted"/>
<accession>A0AAN4HKG4</accession>
<sequence length="98" mass="11762">MRHITSSLLYYICYIPILLLMGVDYLLRFLFFVAVGWWKSYFFCSLRGHDWYFIGGGWISFEFGNKNSFECKCCKKQVEDIPDNDKYLDMIVEENKQI</sequence>
<reference evidence="2 3" key="1">
    <citation type="journal article" date="2013" name="Genome Announc.">
        <title>Draft Genome Sequence of Bacillus thuringiensis var. thuringiensis Strain T01-328, a Brazilian Isolate That Produces a Soluble Pesticide Protein, Cry1Ia.</title>
        <authorList>
            <person name="Varani A.M."/>
            <person name="Lemos M.V."/>
            <person name="Fernandes C.C."/>
            <person name="Lemos E.G."/>
            <person name="Alves E.C."/>
            <person name="Desiderio J.A."/>
        </authorList>
    </citation>
    <scope>NUCLEOTIDE SEQUENCE [LARGE SCALE GENOMIC DNA]</scope>
    <source>
        <strain evidence="2 3">T01-328</strain>
    </source>
</reference>
<keyword evidence="1" id="KW-0812">Transmembrane</keyword>
<keyword evidence="1" id="KW-0472">Membrane</keyword>
<evidence type="ECO:0000313" key="2">
    <source>
        <dbReference type="EMBL" id="ERI01370.1"/>
    </source>
</evidence>
<dbReference type="Proteomes" id="UP000013487">
    <property type="component" value="Unassembled WGS sequence"/>
</dbReference>
<evidence type="ECO:0000313" key="3">
    <source>
        <dbReference type="Proteomes" id="UP000013487"/>
    </source>
</evidence>